<dbReference type="EMBL" id="CAJJDP010000257">
    <property type="protein sequence ID" value="CAD8215431.1"/>
    <property type="molecule type" value="Genomic_DNA"/>
</dbReference>
<organism evidence="1 2">
    <name type="scientific">Paramecium octaurelia</name>
    <dbReference type="NCBI Taxonomy" id="43137"/>
    <lineage>
        <taxon>Eukaryota</taxon>
        <taxon>Sar</taxon>
        <taxon>Alveolata</taxon>
        <taxon>Ciliophora</taxon>
        <taxon>Intramacronucleata</taxon>
        <taxon>Oligohymenophorea</taxon>
        <taxon>Peniculida</taxon>
        <taxon>Parameciidae</taxon>
        <taxon>Paramecium</taxon>
    </lineage>
</organism>
<comment type="caution">
    <text evidence="1">The sequence shown here is derived from an EMBL/GenBank/DDBJ whole genome shotgun (WGS) entry which is preliminary data.</text>
</comment>
<evidence type="ECO:0000313" key="1">
    <source>
        <dbReference type="EMBL" id="CAD8215431.1"/>
    </source>
</evidence>
<evidence type="ECO:0000313" key="2">
    <source>
        <dbReference type="Proteomes" id="UP000683925"/>
    </source>
</evidence>
<reference evidence="1" key="1">
    <citation type="submission" date="2021-01" db="EMBL/GenBank/DDBJ databases">
        <authorList>
            <consortium name="Genoscope - CEA"/>
            <person name="William W."/>
        </authorList>
    </citation>
    <scope>NUCLEOTIDE SEQUENCE</scope>
</reference>
<proteinExistence type="predicted"/>
<name>A0A8S1YPC3_PAROT</name>
<gene>
    <name evidence="1" type="ORF">POCTA_138.1.T2530003</name>
</gene>
<dbReference type="AlphaFoldDB" id="A0A8S1YPC3"/>
<sequence length="63" mass="7566">METGNLPMLWNLEQVFLWIMNFKQPGYDLKNSLKPRTSSRSTYRPFYDKIQFIILYASLSIFL</sequence>
<accession>A0A8S1YPC3</accession>
<protein>
    <submittedName>
        <fullName evidence="1">Uncharacterized protein</fullName>
    </submittedName>
</protein>
<keyword evidence="2" id="KW-1185">Reference proteome</keyword>
<dbReference type="Proteomes" id="UP000683925">
    <property type="component" value="Unassembled WGS sequence"/>
</dbReference>